<keyword evidence="2" id="KW-0812">Transmembrane</keyword>
<sequence length="428" mass="46914">MATSHHRTETGAKATVLSQWSKPGNDPNQHPDQIVHSDAADTKSRAVWLLSLLEDQWFLIALGILIAIASQVQVPESHQHVKGTLVTYLCVSIIFFSTGCTLDTQILLQNYARWRLHLFVQVQCFLGCSAVVFGVVSAAATDRTFMDPGLLVGLIFFSCVATTISSNVVMTKQAGGNQALTVVQTTIGNLLGVFITPALVVLYTSVHTWYNKVLPENSGQFAQIYQRVLKQLGLSVYVPLVIGQLVRTLYPLACKKLFVTWHGNKLGSICLLLIIWQTYDSAFRSRAFESVPGSNIIFVTFIGVALWLSFFFVALLTSLLWLPRKDVISVCYCVPAKGPAMGVPLATTIFAGLDAGLQSKIQIPIVIYQGIQIVFGSIMISIFRRWMDSEKDGCAQATESSSLQQNARVSTSASHDPTIEDASESHHT</sequence>
<feature type="transmembrane region" description="Helical" evidence="2">
    <location>
        <begin position="224"/>
        <end position="246"/>
    </location>
</feature>
<evidence type="ECO:0000256" key="1">
    <source>
        <dbReference type="SAM" id="MobiDB-lite"/>
    </source>
</evidence>
<keyword evidence="2" id="KW-1133">Transmembrane helix</keyword>
<dbReference type="AlphaFoldDB" id="A0AAN7W550"/>
<dbReference type="Gene3D" id="1.20.1530.20">
    <property type="match status" value="1"/>
</dbReference>
<feature type="transmembrane region" description="Helical" evidence="2">
    <location>
        <begin position="258"/>
        <end position="276"/>
    </location>
</feature>
<dbReference type="InterPro" id="IPR016833">
    <property type="entry name" value="Put_Na-Bile_cotransptr"/>
</dbReference>
<gene>
    <name evidence="3" type="ORF">LTR97_006679</name>
</gene>
<proteinExistence type="predicted"/>
<feature type="region of interest" description="Disordered" evidence="1">
    <location>
        <begin position="1"/>
        <end position="34"/>
    </location>
</feature>
<dbReference type="GO" id="GO:0005886">
    <property type="term" value="C:plasma membrane"/>
    <property type="evidence" value="ECO:0007669"/>
    <property type="project" value="TreeGrafter"/>
</dbReference>
<accession>A0AAN7W550</accession>
<feature type="compositionally biased region" description="Polar residues" evidence="1">
    <location>
        <begin position="16"/>
        <end position="31"/>
    </location>
</feature>
<feature type="transmembrane region" description="Helical" evidence="2">
    <location>
        <begin position="365"/>
        <end position="383"/>
    </location>
</feature>
<dbReference type="EMBL" id="JAVRQU010000009">
    <property type="protein sequence ID" value="KAK5699030.1"/>
    <property type="molecule type" value="Genomic_DNA"/>
</dbReference>
<feature type="compositionally biased region" description="Polar residues" evidence="1">
    <location>
        <begin position="398"/>
        <end position="415"/>
    </location>
</feature>
<feature type="compositionally biased region" description="Basic and acidic residues" evidence="1">
    <location>
        <begin position="1"/>
        <end position="10"/>
    </location>
</feature>
<reference evidence="3" key="1">
    <citation type="submission" date="2023-08" db="EMBL/GenBank/DDBJ databases">
        <title>Black Yeasts Isolated from many extreme environments.</title>
        <authorList>
            <person name="Coleine C."/>
            <person name="Stajich J.E."/>
            <person name="Selbmann L."/>
        </authorList>
    </citation>
    <scope>NUCLEOTIDE SEQUENCE</scope>
    <source>
        <strain evidence="3">CCFEE 5810</strain>
    </source>
</reference>
<feature type="transmembrane region" description="Helical" evidence="2">
    <location>
        <begin position="296"/>
        <end position="322"/>
    </location>
</feature>
<feature type="transmembrane region" description="Helical" evidence="2">
    <location>
        <begin position="57"/>
        <end position="74"/>
    </location>
</feature>
<dbReference type="InterPro" id="IPR038770">
    <property type="entry name" value="Na+/solute_symporter_sf"/>
</dbReference>
<feature type="region of interest" description="Disordered" evidence="1">
    <location>
        <begin position="398"/>
        <end position="428"/>
    </location>
</feature>
<feature type="transmembrane region" description="Helical" evidence="2">
    <location>
        <begin position="118"/>
        <end position="138"/>
    </location>
</feature>
<organism evidence="3 4">
    <name type="scientific">Elasticomyces elasticus</name>
    <dbReference type="NCBI Taxonomy" id="574655"/>
    <lineage>
        <taxon>Eukaryota</taxon>
        <taxon>Fungi</taxon>
        <taxon>Dikarya</taxon>
        <taxon>Ascomycota</taxon>
        <taxon>Pezizomycotina</taxon>
        <taxon>Dothideomycetes</taxon>
        <taxon>Dothideomycetidae</taxon>
        <taxon>Mycosphaerellales</taxon>
        <taxon>Teratosphaeriaceae</taxon>
        <taxon>Elasticomyces</taxon>
    </lineage>
</organism>
<protein>
    <recommendedName>
        <fullName evidence="5">Sodium bile acid symporter family protein</fullName>
    </recommendedName>
</protein>
<feature type="transmembrane region" description="Helical" evidence="2">
    <location>
        <begin position="334"/>
        <end position="353"/>
    </location>
</feature>
<comment type="caution">
    <text evidence="3">The sequence shown here is derived from an EMBL/GenBank/DDBJ whole genome shotgun (WGS) entry which is preliminary data.</text>
</comment>
<feature type="transmembrane region" description="Helical" evidence="2">
    <location>
        <begin position="150"/>
        <end position="170"/>
    </location>
</feature>
<dbReference type="Pfam" id="PF13593">
    <property type="entry name" value="SBF_like"/>
    <property type="match status" value="1"/>
</dbReference>
<dbReference type="PANTHER" id="PTHR18640">
    <property type="entry name" value="SOLUTE CARRIER FAMILY 10 MEMBER 7"/>
    <property type="match status" value="1"/>
</dbReference>
<evidence type="ECO:0008006" key="5">
    <source>
        <dbReference type="Google" id="ProtNLM"/>
    </source>
</evidence>
<name>A0AAN7W550_9PEZI</name>
<feature type="transmembrane region" description="Helical" evidence="2">
    <location>
        <begin position="86"/>
        <end position="106"/>
    </location>
</feature>
<dbReference type="PANTHER" id="PTHR18640:SF5">
    <property type="entry name" value="SODIUM_BILE ACID COTRANSPORTER 7"/>
    <property type="match status" value="1"/>
</dbReference>
<feature type="transmembrane region" description="Helical" evidence="2">
    <location>
        <begin position="182"/>
        <end position="204"/>
    </location>
</feature>
<evidence type="ECO:0000313" key="4">
    <source>
        <dbReference type="Proteomes" id="UP001310594"/>
    </source>
</evidence>
<dbReference type="Proteomes" id="UP001310594">
    <property type="component" value="Unassembled WGS sequence"/>
</dbReference>
<keyword evidence="2" id="KW-0472">Membrane</keyword>
<evidence type="ECO:0000313" key="3">
    <source>
        <dbReference type="EMBL" id="KAK5699030.1"/>
    </source>
</evidence>
<evidence type="ECO:0000256" key="2">
    <source>
        <dbReference type="SAM" id="Phobius"/>
    </source>
</evidence>